<proteinExistence type="predicted"/>
<accession>A0A8S5TX75</accession>
<dbReference type="EMBL" id="BK015953">
    <property type="protein sequence ID" value="DAF86787.1"/>
    <property type="molecule type" value="Genomic_DNA"/>
</dbReference>
<name>A0A8S5TX75_9CAUD</name>
<feature type="domain" description="Helix-turn-helix" evidence="1">
    <location>
        <begin position="25"/>
        <end position="70"/>
    </location>
</feature>
<evidence type="ECO:0000259" key="1">
    <source>
        <dbReference type="Pfam" id="PF12728"/>
    </source>
</evidence>
<organism evidence="2">
    <name type="scientific">Siphoviridae sp. ctvuW5</name>
    <dbReference type="NCBI Taxonomy" id="2825725"/>
    <lineage>
        <taxon>Viruses</taxon>
        <taxon>Duplodnaviria</taxon>
        <taxon>Heunggongvirae</taxon>
        <taxon>Uroviricota</taxon>
        <taxon>Caudoviricetes</taxon>
    </lineage>
</organism>
<reference evidence="2" key="1">
    <citation type="journal article" date="2021" name="Proc. Natl. Acad. Sci. U.S.A.">
        <title>A Catalog of Tens of Thousands of Viruses from Human Metagenomes Reveals Hidden Associations with Chronic Diseases.</title>
        <authorList>
            <person name="Tisza M.J."/>
            <person name="Buck C.B."/>
        </authorList>
    </citation>
    <scope>NUCLEOTIDE SEQUENCE</scope>
    <source>
        <strain evidence="2">CtvuW5</strain>
    </source>
</reference>
<sequence>MMTSSDINRLAAKVAEQVLQMTDELMTPKQAAEYLGISLNALQQRRSKTQIPSHKKDGCVYYSKRELTEYYLNL</sequence>
<evidence type="ECO:0000313" key="2">
    <source>
        <dbReference type="EMBL" id="DAF86787.1"/>
    </source>
</evidence>
<dbReference type="InterPro" id="IPR041657">
    <property type="entry name" value="HTH_17"/>
</dbReference>
<dbReference type="SUPFAM" id="SSF46955">
    <property type="entry name" value="Putative DNA-binding domain"/>
    <property type="match status" value="1"/>
</dbReference>
<protein>
    <submittedName>
        <fullName evidence="2">Helix-turn-helix domain protein</fullName>
    </submittedName>
</protein>
<dbReference type="InterPro" id="IPR009061">
    <property type="entry name" value="DNA-bd_dom_put_sf"/>
</dbReference>
<dbReference type="Pfam" id="PF12728">
    <property type="entry name" value="HTH_17"/>
    <property type="match status" value="1"/>
</dbReference>